<reference evidence="2" key="1">
    <citation type="submission" date="2021-02" db="EMBL/GenBank/DDBJ databases">
        <authorList>
            <person name="Nowell W R."/>
        </authorList>
    </citation>
    <scope>NUCLEOTIDE SEQUENCE</scope>
</reference>
<organism evidence="2 3">
    <name type="scientific">Adineta steineri</name>
    <dbReference type="NCBI Taxonomy" id="433720"/>
    <lineage>
        <taxon>Eukaryota</taxon>
        <taxon>Metazoa</taxon>
        <taxon>Spiralia</taxon>
        <taxon>Gnathifera</taxon>
        <taxon>Rotifera</taxon>
        <taxon>Eurotatoria</taxon>
        <taxon>Bdelloidea</taxon>
        <taxon>Adinetida</taxon>
        <taxon>Adinetidae</taxon>
        <taxon>Adineta</taxon>
    </lineage>
</organism>
<feature type="non-terminal residue" evidence="2">
    <location>
        <position position="107"/>
    </location>
</feature>
<dbReference type="Proteomes" id="UP000663868">
    <property type="component" value="Unassembled WGS sequence"/>
</dbReference>
<protein>
    <submittedName>
        <fullName evidence="2">Uncharacterized protein</fullName>
    </submittedName>
</protein>
<sequence length="107" mass="12043">ASINSTKKNDHTQDQSSESDIPLITPIKTETSVDSAYGNGSIEQENKETNTKNGYFLLTNDKLTVQDNQLLSKTKSSSHKSLVHRLIFPARLGRMIFYRRILSDSDI</sequence>
<accession>A0A820Q780</accession>
<name>A0A820Q780_9BILA</name>
<comment type="caution">
    <text evidence="2">The sequence shown here is derived from an EMBL/GenBank/DDBJ whole genome shotgun (WGS) entry which is preliminary data.</text>
</comment>
<feature type="non-terminal residue" evidence="2">
    <location>
        <position position="1"/>
    </location>
</feature>
<evidence type="ECO:0000313" key="2">
    <source>
        <dbReference type="EMBL" id="CAF4414199.1"/>
    </source>
</evidence>
<gene>
    <name evidence="2" type="ORF">KXQ929_LOCUS51779</name>
</gene>
<dbReference type="AlphaFoldDB" id="A0A820Q780"/>
<evidence type="ECO:0000313" key="3">
    <source>
        <dbReference type="Proteomes" id="UP000663868"/>
    </source>
</evidence>
<feature type="region of interest" description="Disordered" evidence="1">
    <location>
        <begin position="1"/>
        <end position="50"/>
    </location>
</feature>
<dbReference type="EMBL" id="CAJOBB010026222">
    <property type="protein sequence ID" value="CAF4414199.1"/>
    <property type="molecule type" value="Genomic_DNA"/>
</dbReference>
<proteinExistence type="predicted"/>
<evidence type="ECO:0000256" key="1">
    <source>
        <dbReference type="SAM" id="MobiDB-lite"/>
    </source>
</evidence>